<keyword evidence="5" id="KW-1185">Reference proteome</keyword>
<evidence type="ECO:0000259" key="3">
    <source>
        <dbReference type="Pfam" id="PF23211"/>
    </source>
</evidence>
<dbReference type="EMBL" id="JAHWGI010000070">
    <property type="protein sequence ID" value="KAK3908752.1"/>
    <property type="molecule type" value="Genomic_DNA"/>
</dbReference>
<protein>
    <submittedName>
        <fullName evidence="4">Protein phosphatase 1 regulatory subunit 42</fullName>
    </submittedName>
</protein>
<name>A0AAE1L8E2_9NEOP</name>
<evidence type="ECO:0000256" key="1">
    <source>
        <dbReference type="ARBA" id="ARBA00022614"/>
    </source>
</evidence>
<dbReference type="InterPro" id="IPR032675">
    <property type="entry name" value="LRR_dom_sf"/>
</dbReference>
<organism evidence="4 5">
    <name type="scientific">Frankliniella fusca</name>
    <dbReference type="NCBI Taxonomy" id="407009"/>
    <lineage>
        <taxon>Eukaryota</taxon>
        <taxon>Metazoa</taxon>
        <taxon>Ecdysozoa</taxon>
        <taxon>Arthropoda</taxon>
        <taxon>Hexapoda</taxon>
        <taxon>Insecta</taxon>
        <taxon>Pterygota</taxon>
        <taxon>Neoptera</taxon>
        <taxon>Paraneoptera</taxon>
        <taxon>Thysanoptera</taxon>
        <taxon>Terebrantia</taxon>
        <taxon>Thripoidea</taxon>
        <taxon>Thripidae</taxon>
        <taxon>Frankliniella</taxon>
    </lineage>
</organism>
<evidence type="ECO:0000313" key="5">
    <source>
        <dbReference type="Proteomes" id="UP001219518"/>
    </source>
</evidence>
<proteinExistence type="predicted"/>
<dbReference type="AlphaFoldDB" id="A0AAE1L8E2"/>
<dbReference type="PANTHER" id="PTHR46652">
    <property type="entry name" value="LEUCINE-RICH REPEAT AND IQ DOMAIN-CONTAINING PROTEIN 1-RELATED"/>
    <property type="match status" value="1"/>
</dbReference>
<gene>
    <name evidence="4" type="ORF">KUF71_000636</name>
</gene>
<comment type="caution">
    <text evidence="4">The sequence shown here is derived from an EMBL/GenBank/DDBJ whole genome shotgun (WGS) entry which is preliminary data.</text>
</comment>
<dbReference type="PANTHER" id="PTHR46652:SF3">
    <property type="entry name" value="LEUCINE-RICH REPEAT-CONTAINING PROTEIN 9"/>
    <property type="match status" value="1"/>
</dbReference>
<dbReference type="InterPro" id="IPR001611">
    <property type="entry name" value="Leu-rich_rpt"/>
</dbReference>
<accession>A0AAE1L8E2</accession>
<dbReference type="SUPFAM" id="SSF52058">
    <property type="entry name" value="L domain-like"/>
    <property type="match status" value="1"/>
</dbReference>
<reference evidence="4" key="1">
    <citation type="submission" date="2021-07" db="EMBL/GenBank/DDBJ databases">
        <authorList>
            <person name="Catto M.A."/>
            <person name="Jacobson A."/>
            <person name="Kennedy G."/>
            <person name="Labadie P."/>
            <person name="Hunt B.G."/>
            <person name="Srinivasan R."/>
        </authorList>
    </citation>
    <scope>NUCLEOTIDE SEQUENCE</scope>
    <source>
        <strain evidence="4">PL_HMW_Pooled</strain>
        <tissue evidence="4">Head</tissue>
    </source>
</reference>
<dbReference type="Proteomes" id="UP001219518">
    <property type="component" value="Unassembled WGS sequence"/>
</dbReference>
<dbReference type="InterPro" id="IPR056363">
    <property type="entry name" value="LRR_LRWD1_dom"/>
</dbReference>
<keyword evidence="2" id="KW-0677">Repeat</keyword>
<sequence>MVRVTLHYLSRKGSGNAPKHNKDPKEHARKLTHLYLNDQYIDSIVGVLKIGVQQNNIGRTFFVVVINELLSLFHALKNETGRHISLQESEEEQNTENGGISRACFPSETVSSVIVANGTSLYQRRTMKIFSRYLGHNSISVVEGLENLKCLQELHVEHQRLCPGEEIMFDPRSVAALGYTLEMLNLQGNGLSSLEDLVGLEHLRILWVSSNNLKDVTKIQAFLSAVPSLAELDMRDNPVILDYKNCNRILAVAHNLRIFNKKNISYTTLDFMRKFEEHQQKTSARSTLLAPNHFISSISELAHNLPEALAKDVTSSILRQAGQRNTAIKENKTQLGTPASELVLTVQSNSGPFFHFPAFKSSTCLQYDGHAIPKPFHRQIISGVQRGQRVNHLKNLSNCPFNIPNNNDDTRSDMEVVSKSNIPENVGRADCGDMEWGDMKMEPLSKGD</sequence>
<evidence type="ECO:0000313" key="4">
    <source>
        <dbReference type="EMBL" id="KAK3908752.1"/>
    </source>
</evidence>
<dbReference type="PROSITE" id="PS51450">
    <property type="entry name" value="LRR"/>
    <property type="match status" value="1"/>
</dbReference>
<reference evidence="4" key="2">
    <citation type="journal article" date="2023" name="BMC Genomics">
        <title>Pest status, molecular evolution, and epigenetic factors derived from the genome assembly of Frankliniella fusca, a thysanopteran phytovirus vector.</title>
        <authorList>
            <person name="Catto M.A."/>
            <person name="Labadie P.E."/>
            <person name="Jacobson A.L."/>
            <person name="Kennedy G.G."/>
            <person name="Srinivasan R."/>
            <person name="Hunt B.G."/>
        </authorList>
    </citation>
    <scope>NUCLEOTIDE SEQUENCE</scope>
    <source>
        <strain evidence="4">PL_HMW_Pooled</strain>
    </source>
</reference>
<keyword evidence="1" id="KW-0433">Leucine-rich repeat</keyword>
<feature type="domain" description="Leucine-rich repeat and WD repeat-containing protein 1 LRR" evidence="3">
    <location>
        <begin position="170"/>
        <end position="289"/>
    </location>
</feature>
<dbReference type="Gene3D" id="3.80.10.10">
    <property type="entry name" value="Ribonuclease Inhibitor"/>
    <property type="match status" value="1"/>
</dbReference>
<dbReference type="InterPro" id="IPR050836">
    <property type="entry name" value="SDS22/Internalin_LRR"/>
</dbReference>
<evidence type="ECO:0000256" key="2">
    <source>
        <dbReference type="ARBA" id="ARBA00022737"/>
    </source>
</evidence>
<dbReference type="Pfam" id="PF23211">
    <property type="entry name" value="LRR_LRWD1"/>
    <property type="match status" value="1"/>
</dbReference>